<sequence length="65" mass="7561">MAIDETENRSDHRHCFDFEIGYLVKSPCRECEHRACLPSCIDSCRILARIHERLSRVISCSARHS</sequence>
<proteinExistence type="predicted"/>
<protein>
    <submittedName>
        <fullName evidence="1">Uncharacterized protein</fullName>
    </submittedName>
</protein>
<comment type="caution">
    <text evidence="1">The sequence shown here is derived from an EMBL/GenBank/DDBJ whole genome shotgun (WGS) entry which is preliminary data.</text>
</comment>
<dbReference type="EMBL" id="DSUH01000009">
    <property type="protein sequence ID" value="HGU31255.1"/>
    <property type="molecule type" value="Genomic_DNA"/>
</dbReference>
<accession>A0A7C4RLM7</accession>
<organism evidence="1">
    <name type="scientific">Desulfatirhabdium butyrativorans</name>
    <dbReference type="NCBI Taxonomy" id="340467"/>
    <lineage>
        <taxon>Bacteria</taxon>
        <taxon>Pseudomonadati</taxon>
        <taxon>Thermodesulfobacteriota</taxon>
        <taxon>Desulfobacteria</taxon>
        <taxon>Desulfobacterales</taxon>
        <taxon>Desulfatirhabdiaceae</taxon>
        <taxon>Desulfatirhabdium</taxon>
    </lineage>
</organism>
<evidence type="ECO:0000313" key="1">
    <source>
        <dbReference type="EMBL" id="HGU31255.1"/>
    </source>
</evidence>
<reference evidence="1" key="1">
    <citation type="journal article" date="2020" name="mSystems">
        <title>Genome- and Community-Level Interaction Insights into Carbon Utilization and Element Cycling Functions of Hydrothermarchaeota in Hydrothermal Sediment.</title>
        <authorList>
            <person name="Zhou Z."/>
            <person name="Liu Y."/>
            <person name="Xu W."/>
            <person name="Pan J."/>
            <person name="Luo Z.H."/>
            <person name="Li M."/>
        </authorList>
    </citation>
    <scope>NUCLEOTIDE SEQUENCE [LARGE SCALE GENOMIC DNA]</scope>
    <source>
        <strain evidence="1">SpSt-477</strain>
    </source>
</reference>
<dbReference type="AlphaFoldDB" id="A0A7C4RLM7"/>
<gene>
    <name evidence="1" type="ORF">ENS29_00190</name>
</gene>
<name>A0A7C4RLM7_9BACT</name>